<organism evidence="1 2">
    <name type="scientific">Marmoricola endophyticus</name>
    <dbReference type="NCBI Taxonomy" id="2040280"/>
    <lineage>
        <taxon>Bacteria</taxon>
        <taxon>Bacillati</taxon>
        <taxon>Actinomycetota</taxon>
        <taxon>Actinomycetes</taxon>
        <taxon>Propionibacteriales</taxon>
        <taxon>Nocardioidaceae</taxon>
        <taxon>Marmoricola</taxon>
    </lineage>
</organism>
<gene>
    <name evidence="1" type="ORF">GCM10011519_22440</name>
</gene>
<accession>A0A917F4Q4</accession>
<keyword evidence="2" id="KW-1185">Reference proteome</keyword>
<reference evidence="1" key="2">
    <citation type="submission" date="2020-09" db="EMBL/GenBank/DDBJ databases">
        <authorList>
            <person name="Sun Q."/>
            <person name="Zhou Y."/>
        </authorList>
    </citation>
    <scope>NUCLEOTIDE SEQUENCE</scope>
    <source>
        <strain evidence="1">CGMCC 1.16067</strain>
    </source>
</reference>
<dbReference type="AlphaFoldDB" id="A0A917F4Q4"/>
<reference evidence="1" key="1">
    <citation type="journal article" date="2014" name="Int. J. Syst. Evol. Microbiol.">
        <title>Complete genome sequence of Corynebacterium casei LMG S-19264T (=DSM 44701T), isolated from a smear-ripened cheese.</title>
        <authorList>
            <consortium name="US DOE Joint Genome Institute (JGI-PGF)"/>
            <person name="Walter F."/>
            <person name="Albersmeier A."/>
            <person name="Kalinowski J."/>
            <person name="Ruckert C."/>
        </authorList>
    </citation>
    <scope>NUCLEOTIDE SEQUENCE</scope>
    <source>
        <strain evidence="1">CGMCC 1.16067</strain>
    </source>
</reference>
<dbReference type="Gene3D" id="3.20.180.10">
    <property type="entry name" value="PNP-oxidase-like"/>
    <property type="match status" value="1"/>
</dbReference>
<protein>
    <recommendedName>
        <fullName evidence="3">DUF2470 domain-containing protein</fullName>
    </recommendedName>
</protein>
<proteinExistence type="predicted"/>
<dbReference type="RefSeq" id="WP_188779844.1">
    <property type="nucleotide sequence ID" value="NZ_BMKQ01000001.1"/>
</dbReference>
<name>A0A917F4Q4_9ACTN</name>
<sequence length="240" mass="25650">MDDAPTTAGPLADTARRLLSRPVDARLLVDGLGPAGRRVADGVELVDHHGTPLLLCDPYAALASAAQDGRAATLTLGRSGEESVQFRGRLQPLGRDHLEDREVEQVELRLETVHVRIGTARGVPVPLSDYHGRRDPHLTSYAEALRTHTNDGHAAELRAFASRLSGAADRVLAASPDGDSGMDPESVVASAELVRLDPSGTVLVWVDLDGAHEVRLLFPHAATCCQDLSDLLRHTLCPHG</sequence>
<comment type="caution">
    <text evidence="1">The sequence shown here is derived from an EMBL/GenBank/DDBJ whole genome shotgun (WGS) entry which is preliminary data.</text>
</comment>
<evidence type="ECO:0000313" key="1">
    <source>
        <dbReference type="EMBL" id="GGF47943.1"/>
    </source>
</evidence>
<dbReference type="InterPro" id="IPR037119">
    <property type="entry name" value="Haem_oxidase_HugZ-like_sf"/>
</dbReference>
<dbReference type="EMBL" id="BMKQ01000001">
    <property type="protein sequence ID" value="GGF47943.1"/>
    <property type="molecule type" value="Genomic_DNA"/>
</dbReference>
<dbReference type="Proteomes" id="UP000649179">
    <property type="component" value="Unassembled WGS sequence"/>
</dbReference>
<evidence type="ECO:0008006" key="3">
    <source>
        <dbReference type="Google" id="ProtNLM"/>
    </source>
</evidence>
<evidence type="ECO:0000313" key="2">
    <source>
        <dbReference type="Proteomes" id="UP000649179"/>
    </source>
</evidence>
<dbReference type="SUPFAM" id="SSF50475">
    <property type="entry name" value="FMN-binding split barrel"/>
    <property type="match status" value="1"/>
</dbReference>